<feature type="transmembrane region" description="Helical" evidence="1">
    <location>
        <begin position="70"/>
        <end position="92"/>
    </location>
</feature>
<evidence type="ECO:0000256" key="1">
    <source>
        <dbReference type="SAM" id="Phobius"/>
    </source>
</evidence>
<feature type="transmembrane region" description="Helical" evidence="1">
    <location>
        <begin position="38"/>
        <end position="58"/>
    </location>
</feature>
<keyword evidence="2" id="KW-0482">Metalloprotease</keyword>
<name>A0A939DV73_9MICO</name>
<keyword evidence="2" id="KW-0645">Protease</keyword>
<feature type="transmembrane region" description="Helical" evidence="1">
    <location>
        <begin position="104"/>
        <end position="126"/>
    </location>
</feature>
<dbReference type="Proteomes" id="UP000664385">
    <property type="component" value="Unassembled WGS sequence"/>
</dbReference>
<feature type="transmembrane region" description="Helical" evidence="1">
    <location>
        <begin position="238"/>
        <end position="257"/>
    </location>
</feature>
<dbReference type="EMBL" id="JAEMWU010000001">
    <property type="protein sequence ID" value="MBN8205856.1"/>
    <property type="molecule type" value="Genomic_DNA"/>
</dbReference>
<dbReference type="GO" id="GO:0008237">
    <property type="term" value="F:metallopeptidase activity"/>
    <property type="evidence" value="ECO:0007669"/>
    <property type="project" value="UniProtKB-KW"/>
</dbReference>
<protein>
    <submittedName>
        <fullName evidence="2">PrsW family intramembrane metalloprotease</fullName>
    </submittedName>
</protein>
<feature type="transmembrane region" description="Helical" evidence="1">
    <location>
        <begin position="208"/>
        <end position="226"/>
    </location>
</feature>
<dbReference type="Pfam" id="PF13367">
    <property type="entry name" value="PrsW-protease"/>
    <property type="match status" value="1"/>
</dbReference>
<accession>A0A939DV73</accession>
<keyword evidence="1" id="KW-0812">Transmembrane</keyword>
<keyword evidence="1" id="KW-1133">Transmembrane helix</keyword>
<evidence type="ECO:0000313" key="2">
    <source>
        <dbReference type="EMBL" id="MBN8205856.1"/>
    </source>
</evidence>
<reference evidence="2" key="1">
    <citation type="submission" date="2020-12" db="EMBL/GenBank/DDBJ databases">
        <title>PHA producing bacteria isolated from mangrove.</title>
        <authorList>
            <person name="Zheng W."/>
            <person name="Yu S."/>
            <person name="Huang Y."/>
        </authorList>
    </citation>
    <scope>NUCLEOTIDE SEQUENCE</scope>
    <source>
        <strain evidence="2">GN8-5</strain>
    </source>
</reference>
<sequence length="356" mass="38063">MPVRKGRTVSIWVYGVLVFALIALIAYFTVFIGAGASAVGLVLALIPLGIVLFGVRLIDRWEPEPKSLVVFALGWGAVVSVGITLLVDLLLAKAVGTRSEFFGAVIQAPVVEEIAKGLGVFLIFVIGRRAFDGPVDGVVYGALIGAGFAFTENIQYFGISLLTGGASDLTLTFILRGLVSPFAHAMFTALTGFAIGLAARRGATAGQALRSGVLGLIGAIALHAYWNGSSLLGDFLFLYLTTQIPLFVGFILAIIGLRREEARLTRHRLGDYAAAGWFTPQEIVMLATPAGRKAGLQWAAGLRGDRRPLMRSFIKDATELAAVRQRSLTGRDPHAAADEYALLMRSRNTRAQLLAY</sequence>
<feature type="transmembrane region" description="Helical" evidence="1">
    <location>
        <begin position="138"/>
        <end position="158"/>
    </location>
</feature>
<dbReference type="AlphaFoldDB" id="A0A939DV73"/>
<dbReference type="PANTHER" id="PTHR36844">
    <property type="entry name" value="PROTEASE PRSW"/>
    <property type="match status" value="1"/>
</dbReference>
<dbReference type="InterPro" id="IPR026898">
    <property type="entry name" value="PrsW"/>
</dbReference>
<keyword evidence="1" id="KW-0472">Membrane</keyword>
<gene>
    <name evidence="2" type="ORF">JF543_07755</name>
</gene>
<evidence type="ECO:0000313" key="3">
    <source>
        <dbReference type="Proteomes" id="UP000664385"/>
    </source>
</evidence>
<feature type="transmembrane region" description="Helical" evidence="1">
    <location>
        <begin position="178"/>
        <end position="199"/>
    </location>
</feature>
<feature type="transmembrane region" description="Helical" evidence="1">
    <location>
        <begin position="12"/>
        <end position="32"/>
    </location>
</feature>
<proteinExistence type="predicted"/>
<comment type="caution">
    <text evidence="2">The sequence shown here is derived from an EMBL/GenBank/DDBJ whole genome shotgun (WGS) entry which is preliminary data.</text>
</comment>
<keyword evidence="2" id="KW-0378">Hydrolase</keyword>
<dbReference type="PANTHER" id="PTHR36844:SF1">
    <property type="entry name" value="PROTEASE PRSW"/>
    <property type="match status" value="1"/>
</dbReference>
<organism evidence="2 3">
    <name type="scientific">Microbacterium esteraromaticum</name>
    <dbReference type="NCBI Taxonomy" id="57043"/>
    <lineage>
        <taxon>Bacteria</taxon>
        <taxon>Bacillati</taxon>
        <taxon>Actinomycetota</taxon>
        <taxon>Actinomycetes</taxon>
        <taxon>Micrococcales</taxon>
        <taxon>Microbacteriaceae</taxon>
        <taxon>Microbacterium</taxon>
    </lineage>
</organism>